<accession>A0ABU7RYZ2</accession>
<dbReference type="EMBL" id="JAZGQK010000023">
    <property type="protein sequence ID" value="MEE6261743.1"/>
    <property type="molecule type" value="Genomic_DNA"/>
</dbReference>
<proteinExistence type="predicted"/>
<evidence type="ECO:0008006" key="3">
    <source>
        <dbReference type="Google" id="ProtNLM"/>
    </source>
</evidence>
<keyword evidence="2" id="KW-1185">Reference proteome</keyword>
<comment type="caution">
    <text evidence="1">The sequence shown here is derived from an EMBL/GenBank/DDBJ whole genome shotgun (WGS) entry which is preliminary data.</text>
</comment>
<dbReference type="RefSeq" id="WP_331216833.1">
    <property type="nucleotide sequence ID" value="NZ_JAZGQK010000023.1"/>
</dbReference>
<evidence type="ECO:0000313" key="1">
    <source>
        <dbReference type="EMBL" id="MEE6261743.1"/>
    </source>
</evidence>
<sequence>MYVTAAAIAGIVLGFIAGLCAYRTSRRWCPACGSNLSCTACASVGVRRNTAARRFR</sequence>
<gene>
    <name evidence="1" type="ORF">V1633_24975</name>
</gene>
<organism evidence="1 2">
    <name type="scientific">Plantactinospora sonchi</name>
    <dbReference type="NCBI Taxonomy" id="1544735"/>
    <lineage>
        <taxon>Bacteria</taxon>
        <taxon>Bacillati</taxon>
        <taxon>Actinomycetota</taxon>
        <taxon>Actinomycetes</taxon>
        <taxon>Micromonosporales</taxon>
        <taxon>Micromonosporaceae</taxon>
        <taxon>Plantactinospora</taxon>
    </lineage>
</organism>
<name>A0ABU7RYZ2_9ACTN</name>
<reference evidence="1 2" key="1">
    <citation type="submission" date="2024-01" db="EMBL/GenBank/DDBJ databases">
        <title>Genome insights into Plantactinospora sonchi sp. nov.</title>
        <authorList>
            <person name="Wang L."/>
        </authorList>
    </citation>
    <scope>NUCLEOTIDE SEQUENCE [LARGE SCALE GENOMIC DNA]</scope>
    <source>
        <strain evidence="1 2">NEAU-QY2</strain>
    </source>
</reference>
<protein>
    <recommendedName>
        <fullName evidence="3">FeoB-associated Cys-rich membrane protein</fullName>
    </recommendedName>
</protein>
<evidence type="ECO:0000313" key="2">
    <source>
        <dbReference type="Proteomes" id="UP001332243"/>
    </source>
</evidence>
<dbReference type="Proteomes" id="UP001332243">
    <property type="component" value="Unassembled WGS sequence"/>
</dbReference>